<dbReference type="SMART" id="SM00448">
    <property type="entry name" value="REC"/>
    <property type="match status" value="1"/>
</dbReference>
<dbReference type="PANTHER" id="PTHR44591:SF14">
    <property type="entry name" value="PROTEIN PILG"/>
    <property type="match status" value="1"/>
</dbReference>
<feature type="domain" description="Response regulatory" evidence="4">
    <location>
        <begin position="4"/>
        <end position="119"/>
    </location>
</feature>
<evidence type="ECO:0000313" key="5">
    <source>
        <dbReference type="EMBL" id="GAX62146.1"/>
    </source>
</evidence>
<dbReference type="EMBL" id="BAOS01000028">
    <property type="protein sequence ID" value="GAX62146.1"/>
    <property type="molecule type" value="Genomic_DNA"/>
</dbReference>
<dbReference type="Proteomes" id="UP000218542">
    <property type="component" value="Unassembled WGS sequence"/>
</dbReference>
<dbReference type="PANTHER" id="PTHR44591">
    <property type="entry name" value="STRESS RESPONSE REGULATOR PROTEIN 1"/>
    <property type="match status" value="1"/>
</dbReference>
<evidence type="ECO:0000256" key="1">
    <source>
        <dbReference type="ARBA" id="ARBA00022553"/>
    </source>
</evidence>
<gene>
    <name evidence="5" type="ORF">SCALIN_C28_0350</name>
</gene>
<keyword evidence="6" id="KW-1185">Reference proteome</keyword>
<evidence type="ECO:0000259" key="4">
    <source>
        <dbReference type="PROSITE" id="PS50110"/>
    </source>
</evidence>
<protein>
    <submittedName>
        <fullName evidence="5">Response regulator</fullName>
    </submittedName>
</protein>
<dbReference type="Gene3D" id="3.40.50.2300">
    <property type="match status" value="1"/>
</dbReference>
<accession>A0A286U1Z6</accession>
<keyword evidence="2" id="KW-0902">Two-component regulatory system</keyword>
<reference evidence="6" key="1">
    <citation type="journal article" date="2017" name="Environ. Microbiol. Rep.">
        <title>Genetic Diversity of Marine Anaerobic Ammonium-Oxidizing Bacteria as Revealed by Genomic and Proteomic Analyses of 'Candidatus Scalindua japonica'.</title>
        <authorList>
            <person name="Oshiki M."/>
            <person name="Mizuto K."/>
            <person name="Kimura Z."/>
            <person name="Kindaichi T."/>
            <person name="Satoh H."/>
            <person name="Okabe S."/>
        </authorList>
    </citation>
    <scope>NUCLEOTIDE SEQUENCE [LARGE SCALE GENOMIC DNA]</scope>
    <source>
        <strain evidence="6">husup-a2</strain>
    </source>
</reference>
<evidence type="ECO:0000313" key="6">
    <source>
        <dbReference type="Proteomes" id="UP000218542"/>
    </source>
</evidence>
<proteinExistence type="predicted"/>
<dbReference type="InterPro" id="IPR050595">
    <property type="entry name" value="Bact_response_regulator"/>
</dbReference>
<dbReference type="AlphaFoldDB" id="A0A286U1Z6"/>
<dbReference type="InterPro" id="IPR011006">
    <property type="entry name" value="CheY-like_superfamily"/>
</dbReference>
<organism evidence="5 6">
    <name type="scientific">Candidatus Scalindua japonica</name>
    <dbReference type="NCBI Taxonomy" id="1284222"/>
    <lineage>
        <taxon>Bacteria</taxon>
        <taxon>Pseudomonadati</taxon>
        <taxon>Planctomycetota</taxon>
        <taxon>Candidatus Brocadiia</taxon>
        <taxon>Candidatus Brocadiales</taxon>
        <taxon>Candidatus Scalinduaceae</taxon>
        <taxon>Candidatus Scalindua</taxon>
    </lineage>
</organism>
<dbReference type="RefSeq" id="WP_096895518.1">
    <property type="nucleotide sequence ID" value="NZ_BAOS01000028.1"/>
</dbReference>
<dbReference type="SUPFAM" id="SSF52172">
    <property type="entry name" value="CheY-like"/>
    <property type="match status" value="1"/>
</dbReference>
<dbReference type="InterPro" id="IPR001789">
    <property type="entry name" value="Sig_transdc_resp-reg_receiver"/>
</dbReference>
<sequence length="154" mass="17372">MKEKILVVDDMKSLALMLEIYLSNAGYDVSTSYSFTEARQELSKTDFNLVLTDVDLGEGKTGIDILKEVKKTNPTCHVIIITANRDYMVASDARLFGAYDYLLKPVEFEGLLYTVSMALRYKKNSNGNANSGEQYLGNPCPNIDELKNNYKKIY</sequence>
<dbReference type="Pfam" id="PF00072">
    <property type="entry name" value="Response_reg"/>
    <property type="match status" value="1"/>
</dbReference>
<name>A0A286U1Z6_9BACT</name>
<evidence type="ECO:0000256" key="2">
    <source>
        <dbReference type="ARBA" id="ARBA00023012"/>
    </source>
</evidence>
<feature type="modified residue" description="4-aspartylphosphate" evidence="3">
    <location>
        <position position="53"/>
    </location>
</feature>
<dbReference type="OrthoDB" id="9770645at2"/>
<keyword evidence="1 3" id="KW-0597">Phosphoprotein</keyword>
<comment type="caution">
    <text evidence="5">The sequence shown here is derived from an EMBL/GenBank/DDBJ whole genome shotgun (WGS) entry which is preliminary data.</text>
</comment>
<dbReference type="GO" id="GO:0000160">
    <property type="term" value="P:phosphorelay signal transduction system"/>
    <property type="evidence" value="ECO:0007669"/>
    <property type="project" value="UniProtKB-KW"/>
</dbReference>
<dbReference type="PROSITE" id="PS50110">
    <property type="entry name" value="RESPONSE_REGULATORY"/>
    <property type="match status" value="1"/>
</dbReference>
<evidence type="ECO:0000256" key="3">
    <source>
        <dbReference type="PROSITE-ProRule" id="PRU00169"/>
    </source>
</evidence>